<feature type="compositionally biased region" description="Basic and acidic residues" evidence="1">
    <location>
        <begin position="1"/>
        <end position="11"/>
    </location>
</feature>
<keyword evidence="3" id="KW-1185">Reference proteome</keyword>
<dbReference type="Proteomes" id="UP001431181">
    <property type="component" value="Unassembled WGS sequence"/>
</dbReference>
<accession>A0ABT3KLS8</accession>
<evidence type="ECO:0000313" key="2">
    <source>
        <dbReference type="EMBL" id="MCW4631518.1"/>
    </source>
</evidence>
<reference evidence="2" key="1">
    <citation type="submission" date="2022-11" db="EMBL/GenBank/DDBJ databases">
        <title>Marinomonas sp. nov., isolated from marine algae.</title>
        <authorList>
            <person name="Choi D.G."/>
            <person name="Kim J.M."/>
            <person name="Lee J.K."/>
            <person name="Baek J.H."/>
            <person name="Jeon C.O."/>
        </authorList>
    </citation>
    <scope>NUCLEOTIDE SEQUENCE</scope>
    <source>
        <strain evidence="2">KJ51-3</strain>
    </source>
</reference>
<proteinExistence type="predicted"/>
<evidence type="ECO:0000256" key="1">
    <source>
        <dbReference type="SAM" id="MobiDB-lite"/>
    </source>
</evidence>
<name>A0ABT3KLS8_9GAMM</name>
<sequence length="34" mass="3636">MSKAERAKMEAEAIANPDLATATETPETDQTKDA</sequence>
<protein>
    <submittedName>
        <fullName evidence="2">Uncharacterized protein</fullName>
    </submittedName>
</protein>
<feature type="region of interest" description="Disordered" evidence="1">
    <location>
        <begin position="1"/>
        <end position="34"/>
    </location>
</feature>
<evidence type="ECO:0000313" key="3">
    <source>
        <dbReference type="Proteomes" id="UP001431181"/>
    </source>
</evidence>
<dbReference type="EMBL" id="JAPEUL010000012">
    <property type="protein sequence ID" value="MCW4631518.1"/>
    <property type="molecule type" value="Genomic_DNA"/>
</dbReference>
<organism evidence="2 3">
    <name type="scientific">Marinomonas rhodophyticola</name>
    <dbReference type="NCBI Taxonomy" id="2992803"/>
    <lineage>
        <taxon>Bacteria</taxon>
        <taxon>Pseudomonadati</taxon>
        <taxon>Pseudomonadota</taxon>
        <taxon>Gammaproteobacteria</taxon>
        <taxon>Oceanospirillales</taxon>
        <taxon>Oceanospirillaceae</taxon>
        <taxon>Marinomonas</taxon>
    </lineage>
</organism>
<comment type="caution">
    <text evidence="2">The sequence shown here is derived from an EMBL/GenBank/DDBJ whole genome shotgun (WGS) entry which is preliminary data.</text>
</comment>
<dbReference type="RefSeq" id="WP_265221149.1">
    <property type="nucleotide sequence ID" value="NZ_JAPEUL010000012.1"/>
</dbReference>
<gene>
    <name evidence="2" type="ORF">ONZ52_22460</name>
</gene>